<feature type="region of interest" description="Disordered" evidence="1">
    <location>
        <begin position="21"/>
        <end position="48"/>
    </location>
</feature>
<name>A0A150KTW0_9BACI</name>
<feature type="signal peptide" evidence="2">
    <location>
        <begin position="1"/>
        <end position="24"/>
    </location>
</feature>
<reference evidence="3 4" key="1">
    <citation type="submission" date="2016-01" db="EMBL/GenBank/DDBJ databases">
        <title>Genome Sequences of Twelve Sporeforming Bacillus Species Isolated from Foods.</title>
        <authorList>
            <person name="Berendsen E.M."/>
            <person name="Wells-Bennik M.H."/>
            <person name="Krawcyk A.O."/>
            <person name="De Jong A."/>
            <person name="Holsappel S."/>
            <person name="Eijlander R.T."/>
            <person name="Kuipers O.P."/>
        </authorList>
    </citation>
    <scope>NUCLEOTIDE SEQUENCE [LARGE SCALE GENOMIC DNA]</scope>
    <source>
        <strain evidence="3 4">B4102</strain>
    </source>
</reference>
<dbReference type="Proteomes" id="UP000075666">
    <property type="component" value="Unassembled WGS sequence"/>
</dbReference>
<sequence>MGKIWYCVLLTSILIISGCSPSSASNSKNDYDTKKEAASNQSTKAEKLPPRLLATKKSLDEMYRGDPETRDALFEASVESYEKLQALWSELPQTEKEKLEDINKKFEDLYYDSPTTHLSMLENEINKDKSKNAKISNDDVENSDDSTINISSPGIYEVGKDIEPGIYISYFDITYWARLSNFTGEDDILANDNSDPFDQVVVEIKKSDKGFQTNGDGFWKKIDLKTYPVDIQENFDNGVYIVGKDIAPGKYKSDGGGYWARLSNFSGENNIIANGNSDGPVIVEIKKTDKGFLSSNNATWKKVK</sequence>
<gene>
    <name evidence="3" type="ORF">B4102_3408</name>
</gene>
<accession>A0A150KTW0</accession>
<feature type="chain" id="PRO_5007563964" evidence="2">
    <location>
        <begin position="25"/>
        <end position="304"/>
    </location>
</feature>
<dbReference type="PROSITE" id="PS51257">
    <property type="entry name" value="PROKAR_LIPOPROTEIN"/>
    <property type="match status" value="1"/>
</dbReference>
<proteinExistence type="predicted"/>
<dbReference type="OrthoDB" id="1650483at2"/>
<dbReference type="PATRIC" id="fig|46224.3.peg.3549"/>
<keyword evidence="2" id="KW-0732">Signal</keyword>
<comment type="caution">
    <text evidence="3">The sequence shown here is derived from an EMBL/GenBank/DDBJ whole genome shotgun (WGS) entry which is preliminary data.</text>
</comment>
<keyword evidence="4" id="KW-1185">Reference proteome</keyword>
<dbReference type="RefSeq" id="WP_066232511.1">
    <property type="nucleotide sequence ID" value="NZ_LQYN01000069.1"/>
</dbReference>
<protein>
    <submittedName>
        <fullName evidence="3">Uncharacterized protein</fullName>
    </submittedName>
</protein>
<dbReference type="EMBL" id="LQYN01000069">
    <property type="protein sequence ID" value="KYD03490.1"/>
    <property type="molecule type" value="Genomic_DNA"/>
</dbReference>
<evidence type="ECO:0000313" key="4">
    <source>
        <dbReference type="Proteomes" id="UP000075666"/>
    </source>
</evidence>
<organism evidence="3 4">
    <name type="scientific">Heyndrickxia sporothermodurans</name>
    <dbReference type="NCBI Taxonomy" id="46224"/>
    <lineage>
        <taxon>Bacteria</taxon>
        <taxon>Bacillati</taxon>
        <taxon>Bacillota</taxon>
        <taxon>Bacilli</taxon>
        <taxon>Bacillales</taxon>
        <taxon>Bacillaceae</taxon>
        <taxon>Heyndrickxia</taxon>
    </lineage>
</organism>
<evidence type="ECO:0000256" key="1">
    <source>
        <dbReference type="SAM" id="MobiDB-lite"/>
    </source>
</evidence>
<evidence type="ECO:0000256" key="2">
    <source>
        <dbReference type="SAM" id="SignalP"/>
    </source>
</evidence>
<dbReference type="STRING" id="46224.B4102_3408"/>
<evidence type="ECO:0000313" key="3">
    <source>
        <dbReference type="EMBL" id="KYD03490.1"/>
    </source>
</evidence>
<dbReference type="AlphaFoldDB" id="A0A150KTW0"/>